<evidence type="ECO:0000313" key="9">
    <source>
        <dbReference type="EMBL" id="OCK76987.1"/>
    </source>
</evidence>
<evidence type="ECO:0000256" key="1">
    <source>
        <dbReference type="ARBA" id="ARBA00004874"/>
    </source>
</evidence>
<dbReference type="GO" id="GO:0006098">
    <property type="term" value="P:pentose-phosphate shunt"/>
    <property type="evidence" value="ECO:0007669"/>
    <property type="project" value="UniProtKB-UniPathway"/>
</dbReference>
<dbReference type="PANTHER" id="PTHR11811">
    <property type="entry name" value="6-PHOSPHOGLUCONATE DEHYDROGENASE"/>
    <property type="match status" value="1"/>
</dbReference>
<dbReference type="SUPFAM" id="SSF51735">
    <property type="entry name" value="NAD(P)-binding Rossmann-fold domains"/>
    <property type="match status" value="1"/>
</dbReference>
<evidence type="ECO:0000259" key="8">
    <source>
        <dbReference type="SMART" id="SM01350"/>
    </source>
</evidence>
<name>A0A8E2E400_9PEZI</name>
<evidence type="ECO:0000256" key="3">
    <source>
        <dbReference type="ARBA" id="ARBA00013011"/>
    </source>
</evidence>
<organism evidence="9 10">
    <name type="scientific">Lepidopterella palustris CBS 459.81</name>
    <dbReference type="NCBI Taxonomy" id="1314670"/>
    <lineage>
        <taxon>Eukaryota</taxon>
        <taxon>Fungi</taxon>
        <taxon>Dikarya</taxon>
        <taxon>Ascomycota</taxon>
        <taxon>Pezizomycotina</taxon>
        <taxon>Dothideomycetes</taxon>
        <taxon>Pleosporomycetidae</taxon>
        <taxon>Mytilinidiales</taxon>
        <taxon>Argynnaceae</taxon>
        <taxon>Lepidopterella</taxon>
    </lineage>
</organism>
<dbReference type="UniPathway" id="UPA00115">
    <property type="reaction ID" value="UER00410"/>
</dbReference>
<dbReference type="Pfam" id="PF00393">
    <property type="entry name" value="6PGD"/>
    <property type="match status" value="1"/>
</dbReference>
<gene>
    <name evidence="9" type="ORF">K432DRAFT_385026</name>
</gene>
<proteinExistence type="inferred from homology"/>
<evidence type="ECO:0000256" key="4">
    <source>
        <dbReference type="ARBA" id="ARBA00023002"/>
    </source>
</evidence>
<dbReference type="Gene3D" id="1.10.1040.10">
    <property type="entry name" value="N-(1-d-carboxylethyl)-l-norvaline Dehydrogenase, domain 2"/>
    <property type="match status" value="1"/>
</dbReference>
<dbReference type="EMBL" id="KV745163">
    <property type="protein sequence ID" value="OCK76987.1"/>
    <property type="molecule type" value="Genomic_DNA"/>
</dbReference>
<dbReference type="InterPro" id="IPR006115">
    <property type="entry name" value="6PGDH_NADP-bd"/>
</dbReference>
<feature type="transmembrane region" description="Helical" evidence="7">
    <location>
        <begin position="20"/>
        <end position="38"/>
    </location>
</feature>
<sequence>MELFPSNNPSLPQFSSLAYVYFGILVCSFLVTFDFTRFNKRKREELENTITKYGQFDKIAMIGCGSMGSGMALLFAENGLEVLLSDPSEKQMDAVIEKAKKEVFGERLRKYKDYKSLCASLSSPKLFVFSLPRGTVGDSVLEGLTPHLTSDNIILDCGNESFANTERRQKKCRSTGIHYLGIGVSGGHQAARAGPSMYPGGDEEALKTVMPLLEKVAAKDKHGNTCVGIVGRGSSGHYVNMVHNGIKHGMISAISEAWGIMKNGLGMDYEEIGTVFEKWSESGELRGMLLISIGADLSRKCDPSSDNTLVLPIALDKVVQDITGEEGTRIWYNAEAINLQIPTPTLHVSHDFRLASAYRGDRERAHTLTAGGWPPQKLSLSENGEAKAQFLEQLRQATYAACLASYIQGLNMIVAADKLHSWEIDYASILQTWKAGCVIQADYISEDLLAPIT</sequence>
<dbReference type="PRINTS" id="PR00076">
    <property type="entry name" value="6PGDHDRGNASE"/>
</dbReference>
<dbReference type="InterPro" id="IPR036291">
    <property type="entry name" value="NAD(P)-bd_dom_sf"/>
</dbReference>
<dbReference type="AlphaFoldDB" id="A0A8E2E400"/>
<dbReference type="Pfam" id="PF03446">
    <property type="entry name" value="NAD_binding_2"/>
    <property type="match status" value="1"/>
</dbReference>
<dbReference type="Proteomes" id="UP000250266">
    <property type="component" value="Unassembled WGS sequence"/>
</dbReference>
<dbReference type="GO" id="GO:0004616">
    <property type="term" value="F:phosphogluconate dehydrogenase (decarboxylating) activity"/>
    <property type="evidence" value="ECO:0007669"/>
    <property type="project" value="UniProtKB-EC"/>
</dbReference>
<dbReference type="GO" id="GO:0050661">
    <property type="term" value="F:NADP binding"/>
    <property type="evidence" value="ECO:0007669"/>
    <property type="project" value="InterPro"/>
</dbReference>
<reference evidence="9 10" key="1">
    <citation type="journal article" date="2016" name="Nat. Commun.">
        <title>Ectomycorrhizal ecology is imprinted in the genome of the dominant symbiotic fungus Cenococcum geophilum.</title>
        <authorList>
            <consortium name="DOE Joint Genome Institute"/>
            <person name="Peter M."/>
            <person name="Kohler A."/>
            <person name="Ohm R.A."/>
            <person name="Kuo A."/>
            <person name="Krutzmann J."/>
            <person name="Morin E."/>
            <person name="Arend M."/>
            <person name="Barry K.W."/>
            <person name="Binder M."/>
            <person name="Choi C."/>
            <person name="Clum A."/>
            <person name="Copeland A."/>
            <person name="Grisel N."/>
            <person name="Haridas S."/>
            <person name="Kipfer T."/>
            <person name="LaButti K."/>
            <person name="Lindquist E."/>
            <person name="Lipzen A."/>
            <person name="Maire R."/>
            <person name="Meier B."/>
            <person name="Mihaltcheva S."/>
            <person name="Molinier V."/>
            <person name="Murat C."/>
            <person name="Poggeler S."/>
            <person name="Quandt C.A."/>
            <person name="Sperisen C."/>
            <person name="Tritt A."/>
            <person name="Tisserant E."/>
            <person name="Crous P.W."/>
            <person name="Henrissat B."/>
            <person name="Nehls U."/>
            <person name="Egli S."/>
            <person name="Spatafora J.W."/>
            <person name="Grigoriev I.V."/>
            <person name="Martin F.M."/>
        </authorList>
    </citation>
    <scope>NUCLEOTIDE SEQUENCE [LARGE SCALE GENOMIC DNA]</scope>
    <source>
        <strain evidence="9 10">CBS 459.81</strain>
    </source>
</reference>
<evidence type="ECO:0000256" key="7">
    <source>
        <dbReference type="SAM" id="Phobius"/>
    </source>
</evidence>
<dbReference type="InterPro" id="IPR006114">
    <property type="entry name" value="6PGDH_C"/>
</dbReference>
<keyword evidence="7" id="KW-0812">Transmembrane</keyword>
<keyword evidence="5" id="KW-0311">Gluconate utilization</keyword>
<evidence type="ECO:0000313" key="10">
    <source>
        <dbReference type="Proteomes" id="UP000250266"/>
    </source>
</evidence>
<evidence type="ECO:0000256" key="6">
    <source>
        <dbReference type="ARBA" id="ARBA00023126"/>
    </source>
</evidence>
<comment type="similarity">
    <text evidence="2">Belongs to the 6-phosphogluconate dehydrogenase family.</text>
</comment>
<keyword evidence="7" id="KW-0472">Membrane</keyword>
<dbReference type="InterPro" id="IPR008927">
    <property type="entry name" value="6-PGluconate_DH-like_C_sf"/>
</dbReference>
<accession>A0A8E2E400</accession>
<comment type="pathway">
    <text evidence="1">Carbohydrate degradation; pentose phosphate pathway; D-ribulose 5-phosphate from D-glucose 6-phosphate (oxidative stage): step 3/3.</text>
</comment>
<feature type="non-terminal residue" evidence="9">
    <location>
        <position position="1"/>
    </location>
</feature>
<dbReference type="GO" id="GO:0019521">
    <property type="term" value="P:D-gluconate metabolic process"/>
    <property type="evidence" value="ECO:0007669"/>
    <property type="project" value="UniProtKB-KW"/>
</dbReference>
<dbReference type="InterPro" id="IPR013328">
    <property type="entry name" value="6PGD_dom2"/>
</dbReference>
<dbReference type="SUPFAM" id="SSF48179">
    <property type="entry name" value="6-phosphogluconate dehydrogenase C-terminal domain-like"/>
    <property type="match status" value="1"/>
</dbReference>
<dbReference type="SMART" id="SM01350">
    <property type="entry name" value="6PGD"/>
    <property type="match status" value="1"/>
</dbReference>
<keyword evidence="4" id="KW-0560">Oxidoreductase</keyword>
<dbReference type="Gene3D" id="3.40.50.720">
    <property type="entry name" value="NAD(P)-binding Rossmann-like Domain"/>
    <property type="match status" value="1"/>
</dbReference>
<keyword evidence="6" id="KW-0570">Pentose shunt</keyword>
<dbReference type="FunFam" id="3.40.50.720:FF:000634">
    <property type="entry name" value="6-phosphogluconate dehydrogenase, decarboxylating"/>
    <property type="match status" value="1"/>
</dbReference>
<protein>
    <recommendedName>
        <fullName evidence="3">phosphogluconate dehydrogenase (NADP(+)-dependent, decarboxylating)</fullName>
        <ecNumber evidence="3">1.1.1.44</ecNumber>
    </recommendedName>
</protein>
<dbReference type="InterPro" id="IPR006183">
    <property type="entry name" value="Pgluconate_DH"/>
</dbReference>
<evidence type="ECO:0000256" key="2">
    <source>
        <dbReference type="ARBA" id="ARBA00008419"/>
    </source>
</evidence>
<dbReference type="EC" id="1.1.1.44" evidence="3"/>
<keyword evidence="7" id="KW-1133">Transmembrane helix</keyword>
<feature type="transmembrane region" description="Helical" evidence="7">
    <location>
        <begin position="59"/>
        <end position="76"/>
    </location>
</feature>
<keyword evidence="10" id="KW-1185">Reference proteome</keyword>
<evidence type="ECO:0000256" key="5">
    <source>
        <dbReference type="ARBA" id="ARBA00023064"/>
    </source>
</evidence>
<dbReference type="OrthoDB" id="434986at2759"/>
<feature type="domain" description="6-phosphogluconate dehydrogenase C-terminal" evidence="8">
    <location>
        <begin position="236"/>
        <end position="449"/>
    </location>
</feature>